<dbReference type="Proteomes" id="UP000887566">
    <property type="component" value="Unplaced"/>
</dbReference>
<reference evidence="3" key="1">
    <citation type="submission" date="2022-11" db="UniProtKB">
        <authorList>
            <consortium name="WormBaseParasite"/>
        </authorList>
    </citation>
    <scope>IDENTIFICATION</scope>
</reference>
<protein>
    <submittedName>
        <fullName evidence="3">W2 domain-containing protein</fullName>
    </submittedName>
</protein>
<dbReference type="GO" id="GO:0003743">
    <property type="term" value="F:translation initiation factor activity"/>
    <property type="evidence" value="ECO:0007669"/>
    <property type="project" value="TreeGrafter"/>
</dbReference>
<evidence type="ECO:0000313" key="3">
    <source>
        <dbReference type="WBParaSite" id="PSAMB.scaffold14316size1926.g35992.t1"/>
    </source>
</evidence>
<name>A0A914V3J9_9BILA</name>
<dbReference type="SMART" id="SM00515">
    <property type="entry name" value="eIF5C"/>
    <property type="match status" value="1"/>
</dbReference>
<feature type="domain" description="W2" evidence="1">
    <location>
        <begin position="1"/>
        <end position="124"/>
    </location>
</feature>
<dbReference type="GO" id="GO:0005851">
    <property type="term" value="C:eukaryotic translation initiation factor 2B complex"/>
    <property type="evidence" value="ECO:0007669"/>
    <property type="project" value="TreeGrafter"/>
</dbReference>
<dbReference type="GO" id="GO:0005085">
    <property type="term" value="F:guanyl-nucleotide exchange factor activity"/>
    <property type="evidence" value="ECO:0007669"/>
    <property type="project" value="InterPro"/>
</dbReference>
<dbReference type="PROSITE" id="PS51363">
    <property type="entry name" value="W2"/>
    <property type="match status" value="1"/>
</dbReference>
<dbReference type="InterPro" id="IPR051956">
    <property type="entry name" value="eIF2B_epsilon"/>
</dbReference>
<dbReference type="CDD" id="cd11558">
    <property type="entry name" value="W2_eIF2B_epsilon"/>
    <property type="match status" value="1"/>
</dbReference>
<evidence type="ECO:0000259" key="1">
    <source>
        <dbReference type="PROSITE" id="PS51363"/>
    </source>
</evidence>
<proteinExistence type="predicted"/>
<dbReference type="GO" id="GO:0031369">
    <property type="term" value="F:translation initiation factor binding"/>
    <property type="evidence" value="ECO:0007669"/>
    <property type="project" value="InterPro"/>
</dbReference>
<dbReference type="WBParaSite" id="PSAMB.scaffold14316size1926.g35992.t1">
    <property type="protein sequence ID" value="PSAMB.scaffold14316size1926.g35992.t1"/>
    <property type="gene ID" value="PSAMB.scaffold14316size1926.g35992"/>
</dbReference>
<dbReference type="Gene3D" id="1.25.40.180">
    <property type="match status" value="1"/>
</dbReference>
<organism evidence="2 3">
    <name type="scientific">Plectus sambesii</name>
    <dbReference type="NCBI Taxonomy" id="2011161"/>
    <lineage>
        <taxon>Eukaryota</taxon>
        <taxon>Metazoa</taxon>
        <taxon>Ecdysozoa</taxon>
        <taxon>Nematoda</taxon>
        <taxon>Chromadorea</taxon>
        <taxon>Plectida</taxon>
        <taxon>Plectina</taxon>
        <taxon>Plectoidea</taxon>
        <taxon>Plectidae</taxon>
        <taxon>Plectus</taxon>
    </lineage>
</organism>
<sequence>MDEVSRCVMKSILTIARHSATTDAASLFNALKSLFDKWKPLLSNYYKTKESQVQAMLAIEDEVTARENLFGPCLQKMVHYLYEVDVLSEEAILEWFEQLNDKLKPKLTNFIEWLKDAEEESDDD</sequence>
<dbReference type="PANTHER" id="PTHR45887">
    <property type="entry name" value="TRANSLATION INITIATION FACTOR EIF-2B SUBUNIT EPSILON"/>
    <property type="match status" value="1"/>
</dbReference>
<dbReference type="AlphaFoldDB" id="A0A914V3J9"/>
<keyword evidence="2" id="KW-1185">Reference proteome</keyword>
<dbReference type="PANTHER" id="PTHR45887:SF1">
    <property type="entry name" value="TRANSLATION INITIATION FACTOR EIF-2B SUBUNIT EPSILON"/>
    <property type="match status" value="1"/>
</dbReference>
<dbReference type="InterPro" id="IPR044123">
    <property type="entry name" value="W2_eIF2B_epsilon"/>
</dbReference>
<accession>A0A914V3J9</accession>
<dbReference type="InterPro" id="IPR003307">
    <property type="entry name" value="W2_domain"/>
</dbReference>
<dbReference type="SUPFAM" id="SSF48371">
    <property type="entry name" value="ARM repeat"/>
    <property type="match status" value="1"/>
</dbReference>
<dbReference type="Pfam" id="PF02020">
    <property type="entry name" value="W2"/>
    <property type="match status" value="1"/>
</dbReference>
<dbReference type="InterPro" id="IPR016024">
    <property type="entry name" value="ARM-type_fold"/>
</dbReference>
<evidence type="ECO:0000313" key="2">
    <source>
        <dbReference type="Proteomes" id="UP000887566"/>
    </source>
</evidence>